<protein>
    <submittedName>
        <fullName evidence="1">Uncharacterized protein</fullName>
    </submittedName>
</protein>
<name>A0AC60PNP9_IXOPE</name>
<accession>A0AC60PNP9</accession>
<reference evidence="1 2" key="1">
    <citation type="journal article" date="2020" name="Cell">
        <title>Large-Scale Comparative Analyses of Tick Genomes Elucidate Their Genetic Diversity and Vector Capacities.</title>
        <authorList>
            <consortium name="Tick Genome and Microbiome Consortium (TIGMIC)"/>
            <person name="Jia N."/>
            <person name="Wang J."/>
            <person name="Shi W."/>
            <person name="Du L."/>
            <person name="Sun Y."/>
            <person name="Zhan W."/>
            <person name="Jiang J.F."/>
            <person name="Wang Q."/>
            <person name="Zhang B."/>
            <person name="Ji P."/>
            <person name="Bell-Sakyi L."/>
            <person name="Cui X.M."/>
            <person name="Yuan T.T."/>
            <person name="Jiang B.G."/>
            <person name="Yang W.F."/>
            <person name="Lam T.T."/>
            <person name="Chang Q.C."/>
            <person name="Ding S.J."/>
            <person name="Wang X.J."/>
            <person name="Zhu J.G."/>
            <person name="Ruan X.D."/>
            <person name="Zhao L."/>
            <person name="Wei J.T."/>
            <person name="Ye R.Z."/>
            <person name="Que T.C."/>
            <person name="Du C.H."/>
            <person name="Zhou Y.H."/>
            <person name="Cheng J.X."/>
            <person name="Dai P.F."/>
            <person name="Guo W.B."/>
            <person name="Han X.H."/>
            <person name="Huang E.J."/>
            <person name="Li L.F."/>
            <person name="Wei W."/>
            <person name="Gao Y.C."/>
            <person name="Liu J.Z."/>
            <person name="Shao H.Z."/>
            <person name="Wang X."/>
            <person name="Wang C.C."/>
            <person name="Yang T.C."/>
            <person name="Huo Q.B."/>
            <person name="Li W."/>
            <person name="Chen H.Y."/>
            <person name="Chen S.E."/>
            <person name="Zhou L.G."/>
            <person name="Ni X.B."/>
            <person name="Tian J.H."/>
            <person name="Sheng Y."/>
            <person name="Liu T."/>
            <person name="Pan Y.S."/>
            <person name="Xia L.Y."/>
            <person name="Li J."/>
            <person name="Zhao F."/>
            <person name="Cao W.C."/>
        </authorList>
    </citation>
    <scope>NUCLEOTIDE SEQUENCE [LARGE SCALE GENOMIC DNA]</scope>
    <source>
        <strain evidence="1">Iper-2018</strain>
    </source>
</reference>
<dbReference type="Proteomes" id="UP000805193">
    <property type="component" value="Unassembled WGS sequence"/>
</dbReference>
<proteinExistence type="predicted"/>
<comment type="caution">
    <text evidence="1">The sequence shown here is derived from an EMBL/GenBank/DDBJ whole genome shotgun (WGS) entry which is preliminary data.</text>
</comment>
<sequence>MGATSPCHTAKRPNRQTKLLAEGLGNAQSRSGPSVPTAAAPPHTSGTFPCRRLIPLLLSSMRRLFHRLMAGPISLALYMSDSEVQQFLSYTLSSEILQSRKNVGYHIVYKDGTFYPVNLLRNVALQQVNTPFVFLTDIDFLPMHGLYEYLKRSVFALGLESARKALIVPAFETQRYRLSFPKSKAELLSMLDMGTLFTFRYHVWQKGHAPTNFAKWRTATTPYRVAWEANFEPYVVVKRDVPEYDRRFVGFGWNKCRFPRAQFGDSGEWRPAAASFSQVSHIMELHAQGYEFVVLPNGFMVHMPHAPSLDIARFRSSSQYRKCLSLLKGEFARDLSLRYGRTFPASGDRRR</sequence>
<dbReference type="EMBL" id="JABSTQ010010265">
    <property type="protein sequence ID" value="KAG0422162.1"/>
    <property type="molecule type" value="Genomic_DNA"/>
</dbReference>
<evidence type="ECO:0000313" key="1">
    <source>
        <dbReference type="EMBL" id="KAG0422162.1"/>
    </source>
</evidence>
<keyword evidence="2" id="KW-1185">Reference proteome</keyword>
<organism evidence="1 2">
    <name type="scientific">Ixodes persulcatus</name>
    <name type="common">Taiga tick</name>
    <dbReference type="NCBI Taxonomy" id="34615"/>
    <lineage>
        <taxon>Eukaryota</taxon>
        <taxon>Metazoa</taxon>
        <taxon>Ecdysozoa</taxon>
        <taxon>Arthropoda</taxon>
        <taxon>Chelicerata</taxon>
        <taxon>Arachnida</taxon>
        <taxon>Acari</taxon>
        <taxon>Parasitiformes</taxon>
        <taxon>Ixodida</taxon>
        <taxon>Ixodoidea</taxon>
        <taxon>Ixodidae</taxon>
        <taxon>Ixodinae</taxon>
        <taxon>Ixodes</taxon>
    </lineage>
</organism>
<evidence type="ECO:0000313" key="2">
    <source>
        <dbReference type="Proteomes" id="UP000805193"/>
    </source>
</evidence>
<gene>
    <name evidence="1" type="ORF">HPB47_002003</name>
</gene>